<comment type="caution">
    <text evidence="3">The sequence shown here is derived from an EMBL/GenBank/DDBJ whole genome shotgun (WGS) entry which is preliminary data.</text>
</comment>
<dbReference type="Pfam" id="PF12222">
    <property type="entry name" value="PNGaseA"/>
    <property type="match status" value="1"/>
</dbReference>
<dbReference type="InterPro" id="IPR021102">
    <property type="entry name" value="PNGase_A"/>
</dbReference>
<accession>A0AAV6XHJ7</accession>
<dbReference type="EMBL" id="WHWC01000006">
    <property type="protein sequence ID" value="KAG8380855.1"/>
    <property type="molecule type" value="Genomic_DNA"/>
</dbReference>
<dbReference type="AlphaFoldDB" id="A0AAV6XHJ7"/>
<protein>
    <recommendedName>
        <fullName evidence="2">Peptide N-acetyl-beta-D-glucosaminyl asparaginase amidase A N-terminal domain-containing protein</fullName>
    </recommendedName>
</protein>
<reference evidence="3" key="1">
    <citation type="submission" date="2019-10" db="EMBL/GenBank/DDBJ databases">
        <authorList>
            <person name="Zhang R."/>
            <person name="Pan Y."/>
            <person name="Wang J."/>
            <person name="Ma R."/>
            <person name="Yu S."/>
        </authorList>
    </citation>
    <scope>NUCLEOTIDE SEQUENCE</scope>
    <source>
        <strain evidence="3">LA-IB0</strain>
        <tissue evidence="3">Leaf</tissue>
    </source>
</reference>
<feature type="domain" description="Peptide N-acetyl-beta-D-glucosaminyl asparaginase amidase A N-terminal" evidence="2">
    <location>
        <begin position="55"/>
        <end position="386"/>
    </location>
</feature>
<sequence>MHPALLLLSLTLLLPLAAASPPHHPSHFSKHRRNTTATPQEYIEVTRPLPFDSLNPSCTLHILSHTFADTVNLPPITANYSPPSNCTWSRAVLHLSGTSNGSQYDRIAAVWLAGVELLRTSTPGPTDDGIFWNVRKDITKYSSILRQSNMSLAVMLENVVNDVYIGVYRLDFTFLYYDVVSNGTAIRKLKNNPVRSPNLKYSLELSENPADLIIPISASGDEGFWFRIESETDAVVKGIQIPLNTYRAVIEVYVSFHGNDEFWYSNPPDAYIEMNKMPTKRGHGSYREVVVKLDDITVGSVIPFPVIFTGGINPVFWEPVVSIGAFDLPSYEIELTPFLGMLLDGKAHYLRLGVADAISFWLVDANLQLWLDDKADKVQAQAVQYSSPTCSLERESKFEMLNGNFEIEGKRKSEFTGWVNSSAGNFTTYVSHELKFENTIEFSNNGTEKELNQKVKVTDKVKVTSNTGESILSNELERKYPLKITTSTLPGSEKDTYLMITKLENSIEEETSNLNFTSSLENSQKSEGWMVVKDHDVLSGAATSVQSYGVEDSFGCYNRRVSSANGYITNDKGDLLCARASS</sequence>
<gene>
    <name evidence="3" type="ORF">BUALT_Bualt06G0059900</name>
</gene>
<evidence type="ECO:0000259" key="2">
    <source>
        <dbReference type="Pfam" id="PF12222"/>
    </source>
</evidence>
<feature type="signal peptide" evidence="1">
    <location>
        <begin position="1"/>
        <end position="19"/>
    </location>
</feature>
<dbReference type="InterPro" id="IPR056948">
    <property type="entry name" value="PNGaseA_N"/>
</dbReference>
<feature type="chain" id="PRO_5043664066" description="Peptide N-acetyl-beta-D-glucosaminyl asparaginase amidase A N-terminal domain-containing protein" evidence="1">
    <location>
        <begin position="20"/>
        <end position="582"/>
    </location>
</feature>
<evidence type="ECO:0000313" key="4">
    <source>
        <dbReference type="Proteomes" id="UP000826271"/>
    </source>
</evidence>
<evidence type="ECO:0000256" key="1">
    <source>
        <dbReference type="SAM" id="SignalP"/>
    </source>
</evidence>
<organism evidence="3 4">
    <name type="scientific">Buddleja alternifolia</name>
    <dbReference type="NCBI Taxonomy" id="168488"/>
    <lineage>
        <taxon>Eukaryota</taxon>
        <taxon>Viridiplantae</taxon>
        <taxon>Streptophyta</taxon>
        <taxon>Embryophyta</taxon>
        <taxon>Tracheophyta</taxon>
        <taxon>Spermatophyta</taxon>
        <taxon>Magnoliopsida</taxon>
        <taxon>eudicotyledons</taxon>
        <taxon>Gunneridae</taxon>
        <taxon>Pentapetalae</taxon>
        <taxon>asterids</taxon>
        <taxon>lamiids</taxon>
        <taxon>Lamiales</taxon>
        <taxon>Scrophulariaceae</taxon>
        <taxon>Buddlejeae</taxon>
        <taxon>Buddleja</taxon>
    </lineage>
</organism>
<evidence type="ECO:0000313" key="3">
    <source>
        <dbReference type="EMBL" id="KAG8380855.1"/>
    </source>
</evidence>
<keyword evidence="1" id="KW-0732">Signal</keyword>
<dbReference type="PANTHER" id="PTHR31104">
    <property type="entry name" value="PEPTIDE-N4-(N-ACETYL-BETA-GLUCOSAMINYL)ASPARAGINE AMIDASE A PROTEIN"/>
    <property type="match status" value="1"/>
</dbReference>
<proteinExistence type="predicted"/>
<dbReference type="Proteomes" id="UP000826271">
    <property type="component" value="Unassembled WGS sequence"/>
</dbReference>
<dbReference type="Pfam" id="PF25156">
    <property type="entry name" value="PNGase_A_C"/>
    <property type="match status" value="1"/>
</dbReference>
<keyword evidence="4" id="KW-1185">Reference proteome</keyword>
<name>A0AAV6XHJ7_9LAMI</name>